<evidence type="ECO:0000256" key="2">
    <source>
        <dbReference type="SAM" id="Phobius"/>
    </source>
</evidence>
<keyword evidence="4" id="KW-1185">Reference proteome</keyword>
<dbReference type="Proteomes" id="UP000199155">
    <property type="component" value="Unassembled WGS sequence"/>
</dbReference>
<feature type="transmembrane region" description="Helical" evidence="2">
    <location>
        <begin position="211"/>
        <end position="231"/>
    </location>
</feature>
<accession>A0A1G8XA86</accession>
<dbReference type="STRING" id="417292.SAMN05421806_10382"/>
<feature type="region of interest" description="Disordered" evidence="1">
    <location>
        <begin position="283"/>
        <end position="302"/>
    </location>
</feature>
<keyword evidence="2" id="KW-1133">Transmembrane helix</keyword>
<keyword evidence="2" id="KW-0812">Transmembrane</keyword>
<evidence type="ECO:0000313" key="3">
    <source>
        <dbReference type="EMBL" id="SDJ87226.1"/>
    </source>
</evidence>
<feature type="compositionally biased region" description="Gly residues" evidence="1">
    <location>
        <begin position="287"/>
        <end position="301"/>
    </location>
</feature>
<gene>
    <name evidence="3" type="ORF">SAMN05421806_10382</name>
</gene>
<feature type="transmembrane region" description="Helical" evidence="2">
    <location>
        <begin position="236"/>
        <end position="254"/>
    </location>
</feature>
<evidence type="ECO:0000313" key="4">
    <source>
        <dbReference type="Proteomes" id="UP000199155"/>
    </source>
</evidence>
<protein>
    <submittedName>
        <fullName evidence="3">Uncharacterized protein</fullName>
    </submittedName>
</protein>
<dbReference type="EMBL" id="FNFF01000003">
    <property type="protein sequence ID" value="SDJ87226.1"/>
    <property type="molecule type" value="Genomic_DNA"/>
</dbReference>
<keyword evidence="2" id="KW-0472">Membrane</keyword>
<feature type="transmembrane region" description="Helical" evidence="2">
    <location>
        <begin position="413"/>
        <end position="444"/>
    </location>
</feature>
<dbReference type="AlphaFoldDB" id="A0A1G8XA86"/>
<sequence>MSGPLQLLPGEGGDLRSSGGQPPGGPGEVPGPRGKSPSAPPGWTVDPADALAERYAEQIAAAVHADEVAALLESDGLSADGIEERYGRPDLFSLAEDLYARVPRHYPEPPPAPDPWRPDGTRCLLRGLVFALPALAYVVGAPLWTGPRDLTGLVAAALLAWAFNQGLSHRAYARLATGGPAGAARTLRLGAPAGALGTAALGLLLSGPTTGGVFAAGQSAYLGAASVLLVLGRERALLAGLVPLAAGACVPGGLPAPAALVLLLGTVALTVAAAALSVRTSLRPSGPGAGGGASGGTGAGAAGEAESGAAPALRDSLPYGLFGLAAGVLAALAGAEDPRAVVVLTLSMGAAEWLLYRYRSLTVAALRASTSPGGFARRAGRGLGLCLGGYLLLLCAGALIADTDPAALLALGALLWTALLLQAFAVAWFPAAVALAAAVTGTAARSAELPYSHVQLSATVLAAAVLAVGAARLLGRPAAHR</sequence>
<reference evidence="3 4" key="1">
    <citation type="submission" date="2016-10" db="EMBL/GenBank/DDBJ databases">
        <authorList>
            <person name="de Groot N.N."/>
        </authorList>
    </citation>
    <scope>NUCLEOTIDE SEQUENCE [LARGE SCALE GENOMIC DNA]</scope>
    <source>
        <strain evidence="3 4">CGMCC 4.5727</strain>
    </source>
</reference>
<dbReference type="OrthoDB" id="3696477at2"/>
<name>A0A1G8XA86_9ACTN</name>
<feature type="region of interest" description="Disordered" evidence="1">
    <location>
        <begin position="1"/>
        <end position="48"/>
    </location>
</feature>
<evidence type="ECO:0000256" key="1">
    <source>
        <dbReference type="SAM" id="MobiDB-lite"/>
    </source>
</evidence>
<proteinExistence type="predicted"/>
<feature type="transmembrane region" description="Helical" evidence="2">
    <location>
        <begin position="379"/>
        <end position="401"/>
    </location>
</feature>
<dbReference type="RefSeq" id="WP_093608446.1">
    <property type="nucleotide sequence ID" value="NZ_FNFF01000003.1"/>
</dbReference>
<feature type="transmembrane region" description="Helical" evidence="2">
    <location>
        <begin position="260"/>
        <end position="278"/>
    </location>
</feature>
<feature type="transmembrane region" description="Helical" evidence="2">
    <location>
        <begin position="456"/>
        <end position="475"/>
    </location>
</feature>
<organism evidence="3 4">
    <name type="scientific">Streptomyces indicus</name>
    <dbReference type="NCBI Taxonomy" id="417292"/>
    <lineage>
        <taxon>Bacteria</taxon>
        <taxon>Bacillati</taxon>
        <taxon>Actinomycetota</taxon>
        <taxon>Actinomycetes</taxon>
        <taxon>Kitasatosporales</taxon>
        <taxon>Streptomycetaceae</taxon>
        <taxon>Streptomyces</taxon>
    </lineage>
</organism>